<evidence type="ECO:0000259" key="1">
    <source>
        <dbReference type="PROSITE" id="PS50181"/>
    </source>
</evidence>
<sequence>AMLTLESLPKENVYRILSTLSTKDRNTVRQCSKVMKEAVEESDLFVNLVTLEFDLDIKTWDDLEQDPPDNPPKLSIKLESDGWTSWHSINYTEEDEVQNYIDTMKTQFRSLRCNMLSIGTGEYNIDRTEVEEFIERIDFCSLEIRFFDCNQQSIFDFALSSGRPIEYFTGFDASIKLDMIVDLPQMKRLFVKQKEKFSDKDVLSIVEQDHYRLELSTDISDPTTIHRLIEMVRSSECMERVQVDLTLPYLNNFLSSFNLWELRDSLVDTKGHTEVIDLDYKTQRYFINFGMWYMEVERFDFSTHYTDIRSVAIYDGTFPTDRKPFYSVTPPTI</sequence>
<evidence type="ECO:0000313" key="2">
    <source>
        <dbReference type="EMBL" id="GMT22301.1"/>
    </source>
</evidence>
<evidence type="ECO:0000313" key="3">
    <source>
        <dbReference type="Proteomes" id="UP001432322"/>
    </source>
</evidence>
<gene>
    <name evidence="2" type="ORF">PFISCL1PPCAC_13598</name>
</gene>
<organism evidence="2 3">
    <name type="scientific">Pristionchus fissidentatus</name>
    <dbReference type="NCBI Taxonomy" id="1538716"/>
    <lineage>
        <taxon>Eukaryota</taxon>
        <taxon>Metazoa</taxon>
        <taxon>Ecdysozoa</taxon>
        <taxon>Nematoda</taxon>
        <taxon>Chromadorea</taxon>
        <taxon>Rhabditida</taxon>
        <taxon>Rhabditina</taxon>
        <taxon>Diplogasteromorpha</taxon>
        <taxon>Diplogasteroidea</taxon>
        <taxon>Neodiplogasteridae</taxon>
        <taxon>Pristionchus</taxon>
    </lineage>
</organism>
<dbReference type="InterPro" id="IPR001810">
    <property type="entry name" value="F-box_dom"/>
</dbReference>
<dbReference type="SMART" id="SM00256">
    <property type="entry name" value="FBOX"/>
    <property type="match status" value="1"/>
</dbReference>
<dbReference type="Proteomes" id="UP001432322">
    <property type="component" value="Unassembled WGS sequence"/>
</dbReference>
<dbReference type="AlphaFoldDB" id="A0AAV5VS81"/>
<accession>A0AAV5VS81</accession>
<feature type="non-terminal residue" evidence="2">
    <location>
        <position position="1"/>
    </location>
</feature>
<comment type="caution">
    <text evidence="2">The sequence shown here is derived from an EMBL/GenBank/DDBJ whole genome shotgun (WGS) entry which is preliminary data.</text>
</comment>
<proteinExistence type="predicted"/>
<dbReference type="PROSITE" id="PS50181">
    <property type="entry name" value="FBOX"/>
    <property type="match status" value="1"/>
</dbReference>
<name>A0AAV5VS81_9BILA</name>
<dbReference type="InterPro" id="IPR036047">
    <property type="entry name" value="F-box-like_dom_sf"/>
</dbReference>
<dbReference type="Pfam" id="PF00646">
    <property type="entry name" value="F-box"/>
    <property type="match status" value="1"/>
</dbReference>
<protein>
    <recommendedName>
        <fullName evidence="1">F-box domain-containing protein</fullName>
    </recommendedName>
</protein>
<dbReference type="SUPFAM" id="SSF81383">
    <property type="entry name" value="F-box domain"/>
    <property type="match status" value="1"/>
</dbReference>
<keyword evidence="3" id="KW-1185">Reference proteome</keyword>
<feature type="domain" description="F-box" evidence="1">
    <location>
        <begin position="2"/>
        <end position="48"/>
    </location>
</feature>
<reference evidence="2" key="1">
    <citation type="submission" date="2023-10" db="EMBL/GenBank/DDBJ databases">
        <title>Genome assembly of Pristionchus species.</title>
        <authorList>
            <person name="Yoshida K."/>
            <person name="Sommer R.J."/>
        </authorList>
    </citation>
    <scope>NUCLEOTIDE SEQUENCE</scope>
    <source>
        <strain evidence="2">RS5133</strain>
    </source>
</reference>
<dbReference type="EMBL" id="BTSY01000004">
    <property type="protein sequence ID" value="GMT22301.1"/>
    <property type="molecule type" value="Genomic_DNA"/>
</dbReference>